<keyword evidence="4" id="KW-0548">Nucleotidyltransferase</keyword>
<evidence type="ECO:0000256" key="10">
    <source>
        <dbReference type="ARBA" id="ARBA00049244"/>
    </source>
</evidence>
<dbReference type="EMBL" id="LCOK01000003">
    <property type="protein sequence ID" value="KKU77336.1"/>
    <property type="molecule type" value="Genomic_DNA"/>
</dbReference>
<evidence type="ECO:0000256" key="5">
    <source>
        <dbReference type="ARBA" id="ARBA00022705"/>
    </source>
</evidence>
<dbReference type="InterPro" id="IPR001098">
    <property type="entry name" value="DNA-dir_DNA_pol_A_palm_dom"/>
</dbReference>
<dbReference type="GO" id="GO:0006302">
    <property type="term" value="P:double-strand break repair"/>
    <property type="evidence" value="ECO:0007669"/>
    <property type="project" value="TreeGrafter"/>
</dbReference>
<comment type="similarity">
    <text evidence="1">Belongs to the DNA polymerase type-A family.</text>
</comment>
<evidence type="ECO:0000313" key="12">
    <source>
        <dbReference type="EMBL" id="KKU77336.1"/>
    </source>
</evidence>
<reference evidence="12 13" key="1">
    <citation type="journal article" date="2015" name="Nature">
        <title>rRNA introns, odd ribosomes, and small enigmatic genomes across a large radiation of phyla.</title>
        <authorList>
            <person name="Brown C.T."/>
            <person name="Hug L.A."/>
            <person name="Thomas B.C."/>
            <person name="Sharon I."/>
            <person name="Castelle C.J."/>
            <person name="Singh A."/>
            <person name="Wilkins M.J."/>
            <person name="Williams K.H."/>
            <person name="Banfield J.F."/>
        </authorList>
    </citation>
    <scope>NUCLEOTIDE SEQUENCE [LARGE SCALE GENOMIC DNA]</scope>
</reference>
<dbReference type="AlphaFoldDB" id="A0A0G1T6B3"/>
<dbReference type="Gene3D" id="1.20.1060.10">
    <property type="entry name" value="Taq DNA Polymerase, Chain T, domain 4"/>
    <property type="match status" value="1"/>
</dbReference>
<dbReference type="Gene3D" id="1.10.150.20">
    <property type="entry name" value="5' to 3' exonuclease, C-terminal subdomain"/>
    <property type="match status" value="1"/>
</dbReference>
<evidence type="ECO:0000256" key="8">
    <source>
        <dbReference type="ARBA" id="ARBA00023125"/>
    </source>
</evidence>
<keyword evidence="8" id="KW-0238">DNA-binding</keyword>
<evidence type="ECO:0000256" key="1">
    <source>
        <dbReference type="ARBA" id="ARBA00007705"/>
    </source>
</evidence>
<evidence type="ECO:0000259" key="11">
    <source>
        <dbReference type="SMART" id="SM00482"/>
    </source>
</evidence>
<sequence>MISADKKIELARWLLNPDHPSAGEASLSTLEKQLRELGLYKVYSEIELPLVEILDAMQTIGVKVDLNYLARLSKEMDGEIAGLVKNIYKLAGGVVNLNSPKQLSKLLFEKLKISDKGIRKTKTGLRSTDVETLALIRKSHKIVEPILKYREIFKLKSTYVEPLRELADKNGRIHTTFVQTGTGTGRLSSQNPNIQNIPITSEWGKKIRAAFVAEAGYKIAAFDYSQIELRVLASVSGDKKMIEAFKKDMDIHRLTASQVYNVPAEKVTPEMRHVAKTLNFGVAYGMGPNAFAQVSGLSVEEARKFIKEYYNDFYEVKLWQEKT</sequence>
<evidence type="ECO:0000256" key="3">
    <source>
        <dbReference type="ARBA" id="ARBA00022679"/>
    </source>
</evidence>
<comment type="catalytic activity">
    <reaction evidence="10">
        <text>DNA(n) + a 2'-deoxyribonucleoside 5'-triphosphate = DNA(n+1) + diphosphate</text>
        <dbReference type="Rhea" id="RHEA:22508"/>
        <dbReference type="Rhea" id="RHEA-COMP:17339"/>
        <dbReference type="Rhea" id="RHEA-COMP:17340"/>
        <dbReference type="ChEBI" id="CHEBI:33019"/>
        <dbReference type="ChEBI" id="CHEBI:61560"/>
        <dbReference type="ChEBI" id="CHEBI:173112"/>
        <dbReference type="EC" id="2.7.7.7"/>
    </reaction>
</comment>
<keyword evidence="6" id="KW-0227">DNA damage</keyword>
<dbReference type="SMART" id="SM00482">
    <property type="entry name" value="POLAc"/>
    <property type="match status" value="1"/>
</dbReference>
<proteinExistence type="inferred from homology"/>
<dbReference type="EC" id="2.7.7.7" evidence="2"/>
<dbReference type="InterPro" id="IPR002298">
    <property type="entry name" value="DNA_polymerase_A"/>
</dbReference>
<dbReference type="InterPro" id="IPR043502">
    <property type="entry name" value="DNA/RNA_pol_sf"/>
</dbReference>
<feature type="domain" description="DNA-directed DNA polymerase family A palm" evidence="11">
    <location>
        <begin position="204"/>
        <end position="323"/>
    </location>
</feature>
<evidence type="ECO:0000256" key="7">
    <source>
        <dbReference type="ARBA" id="ARBA00022932"/>
    </source>
</evidence>
<dbReference type="Proteomes" id="UP000034682">
    <property type="component" value="Unassembled WGS sequence"/>
</dbReference>
<dbReference type="SUPFAM" id="SSF56672">
    <property type="entry name" value="DNA/RNA polymerases"/>
    <property type="match status" value="1"/>
</dbReference>
<keyword evidence="3" id="KW-0808">Transferase</keyword>
<organism evidence="12 13">
    <name type="scientific">Candidatus Giovannonibacteria bacterium GW2011_GWB1_47_6b</name>
    <dbReference type="NCBI Taxonomy" id="1618655"/>
    <lineage>
        <taxon>Bacteria</taxon>
        <taxon>Candidatus Giovannoniibacteriota</taxon>
    </lineage>
</organism>
<keyword evidence="5" id="KW-0235">DNA replication</keyword>
<evidence type="ECO:0000256" key="2">
    <source>
        <dbReference type="ARBA" id="ARBA00012417"/>
    </source>
</evidence>
<dbReference type="PANTHER" id="PTHR10133">
    <property type="entry name" value="DNA POLYMERASE I"/>
    <property type="match status" value="1"/>
</dbReference>
<name>A0A0G1T6B3_9BACT</name>
<gene>
    <name evidence="12" type="ORF">UY02_C0003G0001</name>
</gene>
<keyword evidence="9" id="KW-0234">DNA repair</keyword>
<evidence type="ECO:0000256" key="4">
    <source>
        <dbReference type="ARBA" id="ARBA00022695"/>
    </source>
</evidence>
<evidence type="ECO:0000256" key="9">
    <source>
        <dbReference type="ARBA" id="ARBA00023204"/>
    </source>
</evidence>
<protein>
    <recommendedName>
        <fullName evidence="2">DNA-directed DNA polymerase</fullName>
        <ecNumber evidence="2">2.7.7.7</ecNumber>
    </recommendedName>
</protein>
<evidence type="ECO:0000256" key="6">
    <source>
        <dbReference type="ARBA" id="ARBA00022763"/>
    </source>
</evidence>
<dbReference type="GO" id="GO:0003677">
    <property type="term" value="F:DNA binding"/>
    <property type="evidence" value="ECO:0007669"/>
    <property type="project" value="UniProtKB-KW"/>
</dbReference>
<dbReference type="PRINTS" id="PR00868">
    <property type="entry name" value="DNAPOLI"/>
</dbReference>
<dbReference type="PATRIC" id="fig|1618655.3.peg.55"/>
<feature type="non-terminal residue" evidence="12">
    <location>
        <position position="323"/>
    </location>
</feature>
<dbReference type="GO" id="GO:0006261">
    <property type="term" value="P:DNA-templated DNA replication"/>
    <property type="evidence" value="ECO:0007669"/>
    <property type="project" value="InterPro"/>
</dbReference>
<dbReference type="PANTHER" id="PTHR10133:SF27">
    <property type="entry name" value="DNA POLYMERASE NU"/>
    <property type="match status" value="1"/>
</dbReference>
<evidence type="ECO:0000313" key="13">
    <source>
        <dbReference type="Proteomes" id="UP000034682"/>
    </source>
</evidence>
<dbReference type="Gene3D" id="3.30.70.370">
    <property type="match status" value="1"/>
</dbReference>
<comment type="caution">
    <text evidence="12">The sequence shown here is derived from an EMBL/GenBank/DDBJ whole genome shotgun (WGS) entry which is preliminary data.</text>
</comment>
<dbReference type="GO" id="GO:0003887">
    <property type="term" value="F:DNA-directed DNA polymerase activity"/>
    <property type="evidence" value="ECO:0007669"/>
    <property type="project" value="UniProtKB-KW"/>
</dbReference>
<accession>A0A0G1T6B3</accession>
<dbReference type="FunFam" id="1.20.1060.10:FF:000001">
    <property type="entry name" value="DNA polymerase I"/>
    <property type="match status" value="1"/>
</dbReference>
<keyword evidence="7" id="KW-0239">DNA-directed DNA polymerase</keyword>
<dbReference type="Pfam" id="PF00476">
    <property type="entry name" value="DNA_pol_A"/>
    <property type="match status" value="1"/>
</dbReference>